<feature type="transmembrane region" description="Helical" evidence="1">
    <location>
        <begin position="249"/>
        <end position="274"/>
    </location>
</feature>
<evidence type="ECO:0000313" key="2">
    <source>
        <dbReference type="EMBL" id="EWC45471.1"/>
    </source>
</evidence>
<evidence type="ECO:0000313" key="3">
    <source>
        <dbReference type="Proteomes" id="UP000024837"/>
    </source>
</evidence>
<reference evidence="2 3" key="1">
    <citation type="submission" date="2013-05" db="EMBL/GenBank/DDBJ databases">
        <title>Drechslerella stenobrocha genome reveals carnivorous origination and mechanical trapping mechanism of predatory fungi.</title>
        <authorList>
            <person name="Liu X."/>
            <person name="Zhang W."/>
            <person name="Liu K."/>
        </authorList>
    </citation>
    <scope>NUCLEOTIDE SEQUENCE [LARGE SCALE GENOMIC DNA]</scope>
    <source>
        <strain evidence="2 3">248</strain>
    </source>
</reference>
<feature type="transmembrane region" description="Helical" evidence="1">
    <location>
        <begin position="294"/>
        <end position="313"/>
    </location>
</feature>
<dbReference type="Proteomes" id="UP000024837">
    <property type="component" value="Unassembled WGS sequence"/>
</dbReference>
<accession>W7HN90</accession>
<keyword evidence="1" id="KW-0472">Membrane</keyword>
<organism evidence="2 3">
    <name type="scientific">Drechslerella stenobrocha 248</name>
    <dbReference type="NCBI Taxonomy" id="1043628"/>
    <lineage>
        <taxon>Eukaryota</taxon>
        <taxon>Fungi</taxon>
        <taxon>Dikarya</taxon>
        <taxon>Ascomycota</taxon>
        <taxon>Pezizomycotina</taxon>
        <taxon>Orbiliomycetes</taxon>
        <taxon>Orbiliales</taxon>
        <taxon>Orbiliaceae</taxon>
        <taxon>Drechslerella</taxon>
    </lineage>
</organism>
<dbReference type="AlphaFoldDB" id="W7HN90"/>
<feature type="transmembrane region" description="Helical" evidence="1">
    <location>
        <begin position="20"/>
        <end position="42"/>
    </location>
</feature>
<keyword evidence="1" id="KW-1133">Transmembrane helix</keyword>
<gene>
    <name evidence="2" type="ORF">DRE_00870</name>
</gene>
<sequence length="350" mass="38892">MFYSEHDLCDQIRPDDFTLIVQLVPFLLIPAPEVLQCIRIASAKSVVGISPTWVLLRFLFCTVNLGNVLVLPYTFAATDCCVKRNLTAQSCASCLLLVLQAGLVWLCNGISTILFLVYYIDRKPRILASSIGIIKLSSTTSTHPPWTPDRRTISILCLVGSAGLIPISVAYIVPLFPTTEAYWYSLEAWSFGLNIFTACLAVMQGLPQIRLAGTLCRLRWAGEMDRARAAAATGAPDEEERERGTKKDLGLRCAVFGSIRWAIMAAVWTTWFGARLYENINFYLPVLWVVGAQVYLNYLVVGLEDAMVAWVLWRDGRASSRGRPITPTLASERTPLLIGVRWHESGGQEL</sequence>
<keyword evidence="3" id="KW-1185">Reference proteome</keyword>
<dbReference type="OrthoDB" id="5276790at2759"/>
<feature type="transmembrane region" description="Helical" evidence="1">
    <location>
        <begin position="95"/>
        <end position="120"/>
    </location>
</feature>
<keyword evidence="1" id="KW-0812">Transmembrane</keyword>
<dbReference type="HOGENOM" id="CLU_792332_0_0_1"/>
<feature type="transmembrane region" description="Helical" evidence="1">
    <location>
        <begin position="182"/>
        <end position="203"/>
    </location>
</feature>
<name>W7HN90_9PEZI</name>
<feature type="transmembrane region" description="Helical" evidence="1">
    <location>
        <begin position="153"/>
        <end position="176"/>
    </location>
</feature>
<protein>
    <submittedName>
        <fullName evidence="2">Uncharacterized protein</fullName>
    </submittedName>
</protein>
<feature type="transmembrane region" description="Helical" evidence="1">
    <location>
        <begin position="54"/>
        <end position="75"/>
    </location>
</feature>
<proteinExistence type="predicted"/>
<dbReference type="EMBL" id="KI966427">
    <property type="protein sequence ID" value="EWC45471.1"/>
    <property type="molecule type" value="Genomic_DNA"/>
</dbReference>
<evidence type="ECO:0000256" key="1">
    <source>
        <dbReference type="SAM" id="Phobius"/>
    </source>
</evidence>